<accession>A0A1H2W9A1</accession>
<keyword evidence="4" id="KW-0804">Transcription</keyword>
<name>A0A1H2W9A1_9RHOB</name>
<evidence type="ECO:0000256" key="3">
    <source>
        <dbReference type="ARBA" id="ARBA00023125"/>
    </source>
</evidence>
<keyword evidence="2" id="KW-0805">Transcription regulation</keyword>
<organism evidence="7 8">
    <name type="scientific">Albimonas donghaensis</name>
    <dbReference type="NCBI Taxonomy" id="356660"/>
    <lineage>
        <taxon>Bacteria</taxon>
        <taxon>Pseudomonadati</taxon>
        <taxon>Pseudomonadota</taxon>
        <taxon>Alphaproteobacteria</taxon>
        <taxon>Rhodobacterales</taxon>
        <taxon>Paracoccaceae</taxon>
        <taxon>Albimonas</taxon>
    </lineage>
</organism>
<dbReference type="InterPro" id="IPR005119">
    <property type="entry name" value="LysR_subst-bd"/>
</dbReference>
<dbReference type="PANTHER" id="PTHR30537">
    <property type="entry name" value="HTH-TYPE TRANSCRIPTIONAL REGULATOR"/>
    <property type="match status" value="1"/>
</dbReference>
<sequence length="341" mass="37403">MPESDRLPPLGGLRAFEAAARHMSFARAADELHLTPAALSWRIRKLEEHFGQPLFRRLNRAIKLTEAGRALRPGTEAGFAAFRDAQRAVRRLSEDRPLVVTAGPALTAKWLAPRLFRFAETHPDIELRFVASLRIMDFDRDGIDAAVRLSQSPPPGLTARDLWVDRLVPLCTPERARTLRHPRDLAEHTLLHDDSLALLAGKPDWPAWLRAAGVDGGAGAVAGDRGPRFSHADHAMDAALDNAGVVLGRFLVSERELTAGRLVAPFGLTLPLPGVYRFVCPEGAERGGALARFLAWLESEMAATRTAVQAMFPDIDFAGPDKERRAIGSDRKPIAPQSPRE</sequence>
<dbReference type="PANTHER" id="PTHR30537:SF74">
    <property type="entry name" value="HTH-TYPE TRANSCRIPTIONAL REGULATOR TRPI"/>
    <property type="match status" value="1"/>
</dbReference>
<dbReference type="Gene3D" id="3.40.190.10">
    <property type="entry name" value="Periplasmic binding protein-like II"/>
    <property type="match status" value="2"/>
</dbReference>
<dbReference type="CDD" id="cd08432">
    <property type="entry name" value="PBP2_GcdR_TrpI_HvrB_AmpR_like"/>
    <property type="match status" value="1"/>
</dbReference>
<feature type="region of interest" description="Disordered" evidence="5">
    <location>
        <begin position="318"/>
        <end position="341"/>
    </location>
</feature>
<dbReference type="Pfam" id="PF00126">
    <property type="entry name" value="HTH_1"/>
    <property type="match status" value="1"/>
</dbReference>
<evidence type="ECO:0000256" key="2">
    <source>
        <dbReference type="ARBA" id="ARBA00023015"/>
    </source>
</evidence>
<dbReference type="AlphaFoldDB" id="A0A1H2W9A1"/>
<dbReference type="NCBIfam" id="NF008352">
    <property type="entry name" value="PRK11139.1"/>
    <property type="match status" value="1"/>
</dbReference>
<dbReference type="FunFam" id="1.10.10.10:FF:000001">
    <property type="entry name" value="LysR family transcriptional regulator"/>
    <property type="match status" value="1"/>
</dbReference>
<dbReference type="InterPro" id="IPR000847">
    <property type="entry name" value="LysR_HTH_N"/>
</dbReference>
<dbReference type="InterPro" id="IPR036390">
    <property type="entry name" value="WH_DNA-bd_sf"/>
</dbReference>
<evidence type="ECO:0000313" key="8">
    <source>
        <dbReference type="Proteomes" id="UP000199118"/>
    </source>
</evidence>
<keyword evidence="8" id="KW-1185">Reference proteome</keyword>
<feature type="domain" description="HTH lysR-type" evidence="6">
    <location>
        <begin position="8"/>
        <end position="65"/>
    </location>
</feature>
<evidence type="ECO:0000256" key="4">
    <source>
        <dbReference type="ARBA" id="ARBA00023163"/>
    </source>
</evidence>
<evidence type="ECO:0000256" key="5">
    <source>
        <dbReference type="SAM" id="MobiDB-lite"/>
    </source>
</evidence>
<dbReference type="GO" id="GO:0006351">
    <property type="term" value="P:DNA-templated transcription"/>
    <property type="evidence" value="ECO:0007669"/>
    <property type="project" value="TreeGrafter"/>
</dbReference>
<comment type="similarity">
    <text evidence="1">Belongs to the LysR transcriptional regulatory family.</text>
</comment>
<dbReference type="OrthoDB" id="9813056at2"/>
<dbReference type="SUPFAM" id="SSF53850">
    <property type="entry name" value="Periplasmic binding protein-like II"/>
    <property type="match status" value="1"/>
</dbReference>
<feature type="compositionally biased region" description="Basic and acidic residues" evidence="5">
    <location>
        <begin position="319"/>
        <end position="341"/>
    </location>
</feature>
<dbReference type="RefSeq" id="WP_092680576.1">
    <property type="nucleotide sequence ID" value="NZ_FNMZ01000002.1"/>
</dbReference>
<dbReference type="STRING" id="356660.SAMN05444336_102308"/>
<dbReference type="Proteomes" id="UP000199118">
    <property type="component" value="Unassembled WGS sequence"/>
</dbReference>
<evidence type="ECO:0000313" key="7">
    <source>
        <dbReference type="EMBL" id="SDW77243.1"/>
    </source>
</evidence>
<dbReference type="SUPFAM" id="SSF46785">
    <property type="entry name" value="Winged helix' DNA-binding domain"/>
    <property type="match status" value="1"/>
</dbReference>
<dbReference type="Pfam" id="PF03466">
    <property type="entry name" value="LysR_substrate"/>
    <property type="match status" value="1"/>
</dbReference>
<dbReference type="Gene3D" id="1.10.10.10">
    <property type="entry name" value="Winged helix-like DNA-binding domain superfamily/Winged helix DNA-binding domain"/>
    <property type="match status" value="1"/>
</dbReference>
<proteinExistence type="inferred from homology"/>
<evidence type="ECO:0000259" key="6">
    <source>
        <dbReference type="PROSITE" id="PS50931"/>
    </source>
</evidence>
<dbReference type="GO" id="GO:0003700">
    <property type="term" value="F:DNA-binding transcription factor activity"/>
    <property type="evidence" value="ECO:0007669"/>
    <property type="project" value="InterPro"/>
</dbReference>
<dbReference type="EMBL" id="FNMZ01000002">
    <property type="protein sequence ID" value="SDW77243.1"/>
    <property type="molecule type" value="Genomic_DNA"/>
</dbReference>
<keyword evidence="3" id="KW-0238">DNA-binding</keyword>
<dbReference type="InterPro" id="IPR058163">
    <property type="entry name" value="LysR-type_TF_proteobact-type"/>
</dbReference>
<gene>
    <name evidence="7" type="ORF">SAMN05444336_102308</name>
</gene>
<reference evidence="7 8" key="1">
    <citation type="submission" date="2016-10" db="EMBL/GenBank/DDBJ databases">
        <authorList>
            <person name="de Groot N.N."/>
        </authorList>
    </citation>
    <scope>NUCLEOTIDE SEQUENCE [LARGE SCALE GENOMIC DNA]</scope>
    <source>
        <strain evidence="7 8">DSM 17890</strain>
    </source>
</reference>
<dbReference type="PRINTS" id="PR00039">
    <property type="entry name" value="HTHLYSR"/>
</dbReference>
<dbReference type="GO" id="GO:0043565">
    <property type="term" value="F:sequence-specific DNA binding"/>
    <property type="evidence" value="ECO:0007669"/>
    <property type="project" value="TreeGrafter"/>
</dbReference>
<dbReference type="PROSITE" id="PS50931">
    <property type="entry name" value="HTH_LYSR"/>
    <property type="match status" value="1"/>
</dbReference>
<evidence type="ECO:0000256" key="1">
    <source>
        <dbReference type="ARBA" id="ARBA00009437"/>
    </source>
</evidence>
<protein>
    <submittedName>
        <fullName evidence="7">Transcriptional regulator, LysR family</fullName>
    </submittedName>
</protein>
<dbReference type="InterPro" id="IPR036388">
    <property type="entry name" value="WH-like_DNA-bd_sf"/>
</dbReference>